<organism evidence="3 4">
    <name type="scientific">Olea europaea subsp. europaea</name>
    <dbReference type="NCBI Taxonomy" id="158383"/>
    <lineage>
        <taxon>Eukaryota</taxon>
        <taxon>Viridiplantae</taxon>
        <taxon>Streptophyta</taxon>
        <taxon>Embryophyta</taxon>
        <taxon>Tracheophyta</taxon>
        <taxon>Spermatophyta</taxon>
        <taxon>Magnoliopsida</taxon>
        <taxon>eudicotyledons</taxon>
        <taxon>Gunneridae</taxon>
        <taxon>Pentapetalae</taxon>
        <taxon>asterids</taxon>
        <taxon>lamiids</taxon>
        <taxon>Lamiales</taxon>
        <taxon>Oleaceae</taxon>
        <taxon>Oleeae</taxon>
        <taxon>Olea</taxon>
    </lineage>
</organism>
<dbReference type="SUPFAM" id="SSF53474">
    <property type="entry name" value="alpha/beta-Hydrolases"/>
    <property type="match status" value="1"/>
</dbReference>
<dbReference type="PANTHER" id="PTHR17630:SF52">
    <property type="entry name" value="ENDO-1,3-1,4-BETA-D-GLUCANASE-LIKE PROTEIN"/>
    <property type="match status" value="1"/>
</dbReference>
<gene>
    <name evidence="3" type="ORF">OLEA9_A046736</name>
</gene>
<feature type="region of interest" description="Disordered" evidence="1">
    <location>
        <begin position="1"/>
        <end position="21"/>
    </location>
</feature>
<proteinExistence type="predicted"/>
<dbReference type="InterPro" id="IPR029058">
    <property type="entry name" value="AB_hydrolase_fold"/>
</dbReference>
<reference evidence="3 4" key="1">
    <citation type="submission" date="2019-12" db="EMBL/GenBank/DDBJ databases">
        <authorList>
            <person name="Alioto T."/>
            <person name="Alioto T."/>
            <person name="Gomez Garrido J."/>
        </authorList>
    </citation>
    <scope>NUCLEOTIDE SEQUENCE [LARGE SCALE GENOMIC DNA]</scope>
</reference>
<dbReference type="Gramene" id="OE9A046736T1">
    <property type="protein sequence ID" value="OE9A046736C1"/>
    <property type="gene ID" value="OE9A046736"/>
</dbReference>
<dbReference type="EMBL" id="CACTIH010009051">
    <property type="protein sequence ID" value="CAA3021241.1"/>
    <property type="molecule type" value="Genomic_DNA"/>
</dbReference>
<evidence type="ECO:0000256" key="1">
    <source>
        <dbReference type="SAM" id="MobiDB-lite"/>
    </source>
</evidence>
<dbReference type="PANTHER" id="PTHR17630">
    <property type="entry name" value="DIENELACTONE HYDROLASE"/>
    <property type="match status" value="1"/>
</dbReference>
<protein>
    <submittedName>
        <fullName evidence="3">Endo-1,3 1,4-beta-D-glucanase-like</fullName>
    </submittedName>
</protein>
<evidence type="ECO:0000313" key="3">
    <source>
        <dbReference type="EMBL" id="CAA3021241.1"/>
    </source>
</evidence>
<dbReference type="GO" id="GO:0016787">
    <property type="term" value="F:hydrolase activity"/>
    <property type="evidence" value="ECO:0007669"/>
    <property type="project" value="InterPro"/>
</dbReference>
<dbReference type="Gene3D" id="3.40.50.1820">
    <property type="entry name" value="alpha/beta hydrolase"/>
    <property type="match status" value="1"/>
</dbReference>
<dbReference type="AlphaFoldDB" id="A0A8S0UM67"/>
<evidence type="ECO:0000313" key="4">
    <source>
        <dbReference type="Proteomes" id="UP000594638"/>
    </source>
</evidence>
<sequence length="237" mass="25815">MLGPQCCENPPTLNPSSGEGSVQEIGGLKTYVIGSQNSKAAILLISDAFGYEAPKLRKIADKVAASGFLVVVPDFFYGDPAIDPDFDRQIWLKAHPVKRGCEDAKELISALKSKGVSAIGAAGFCWGGMVVVKLAKFDCIKAAVVLHPGPMTDDEINEVNCPISILGAEIDHYAPPEHVKRWGQILSAKTEIDSYVKIFPGVAHGWTTRYKDDDEFAIKSAQESHSDMLNWFIKHIK</sequence>
<evidence type="ECO:0000259" key="2">
    <source>
        <dbReference type="Pfam" id="PF01738"/>
    </source>
</evidence>
<keyword evidence="4" id="KW-1185">Reference proteome</keyword>
<comment type="caution">
    <text evidence="3">The sequence shown here is derived from an EMBL/GenBank/DDBJ whole genome shotgun (WGS) entry which is preliminary data.</text>
</comment>
<dbReference type="Pfam" id="PF01738">
    <property type="entry name" value="DLH"/>
    <property type="match status" value="1"/>
</dbReference>
<dbReference type="OrthoDB" id="17560at2759"/>
<feature type="domain" description="Dienelactone hydrolase" evidence="2">
    <location>
        <begin position="29"/>
        <end position="234"/>
    </location>
</feature>
<dbReference type="InterPro" id="IPR002925">
    <property type="entry name" value="Dienelactn_hydro"/>
</dbReference>
<accession>A0A8S0UM67</accession>
<dbReference type="Proteomes" id="UP000594638">
    <property type="component" value="Unassembled WGS sequence"/>
</dbReference>
<name>A0A8S0UM67_OLEEU</name>